<feature type="region of interest" description="Disordered" evidence="1">
    <location>
        <begin position="76"/>
        <end position="109"/>
    </location>
</feature>
<evidence type="ECO:0000313" key="4">
    <source>
        <dbReference type="Proteomes" id="UP000216998"/>
    </source>
</evidence>
<organism evidence="3 4">
    <name type="scientific">Niveispirillum lacus</name>
    <dbReference type="NCBI Taxonomy" id="1981099"/>
    <lineage>
        <taxon>Bacteria</taxon>
        <taxon>Pseudomonadati</taxon>
        <taxon>Pseudomonadota</taxon>
        <taxon>Alphaproteobacteria</taxon>
        <taxon>Rhodospirillales</taxon>
        <taxon>Azospirillaceae</taxon>
        <taxon>Niveispirillum</taxon>
    </lineage>
</organism>
<protein>
    <submittedName>
        <fullName evidence="3">Uncharacterized protein</fullName>
    </submittedName>
</protein>
<reference evidence="3 4" key="1">
    <citation type="submission" date="2017-07" db="EMBL/GenBank/DDBJ databases">
        <title>Niveispirillum cyanobacteriorum sp. nov., isolated from cyanobacterial aggregates in a eutrophic lake.</title>
        <authorList>
            <person name="Cai H."/>
        </authorList>
    </citation>
    <scope>NUCLEOTIDE SEQUENCE [LARGE SCALE GENOMIC DNA]</scope>
    <source>
        <strain evidence="4">TH1-14</strain>
    </source>
</reference>
<accession>A0A255ZBA2</accession>
<gene>
    <name evidence="3" type="ORF">CHU95_00230</name>
</gene>
<sequence length="109" mass="11126">MAGSRLTGRLGLLFAALTGVGAASIVGSLLRALPQAPLIAAENPLLLAAAPLPIGAAAAIGHIFWLRGLMARQAPTKPADTGIPARTLVPPPDDGDGNGKPRWRPVIRN</sequence>
<keyword evidence="4" id="KW-1185">Reference proteome</keyword>
<dbReference type="AlphaFoldDB" id="A0A255ZBA2"/>
<name>A0A255ZBA2_9PROT</name>
<dbReference type="RefSeq" id="WP_094452549.1">
    <property type="nucleotide sequence ID" value="NZ_NOXU01000007.1"/>
</dbReference>
<feature type="transmembrane region" description="Helical" evidence="2">
    <location>
        <begin position="46"/>
        <end position="66"/>
    </location>
</feature>
<comment type="caution">
    <text evidence="3">The sequence shown here is derived from an EMBL/GenBank/DDBJ whole genome shotgun (WGS) entry which is preliminary data.</text>
</comment>
<keyword evidence="2" id="KW-0472">Membrane</keyword>
<evidence type="ECO:0000256" key="2">
    <source>
        <dbReference type="SAM" id="Phobius"/>
    </source>
</evidence>
<keyword evidence="2" id="KW-0812">Transmembrane</keyword>
<dbReference type="Proteomes" id="UP000216998">
    <property type="component" value="Unassembled WGS sequence"/>
</dbReference>
<keyword evidence="2" id="KW-1133">Transmembrane helix</keyword>
<dbReference type="EMBL" id="NOXU01000007">
    <property type="protein sequence ID" value="OYQ37890.1"/>
    <property type="molecule type" value="Genomic_DNA"/>
</dbReference>
<evidence type="ECO:0000313" key="3">
    <source>
        <dbReference type="EMBL" id="OYQ37890.1"/>
    </source>
</evidence>
<proteinExistence type="predicted"/>
<evidence type="ECO:0000256" key="1">
    <source>
        <dbReference type="SAM" id="MobiDB-lite"/>
    </source>
</evidence>
<dbReference type="OrthoDB" id="8481086at2"/>